<evidence type="ECO:0000313" key="10">
    <source>
        <dbReference type="Proteomes" id="UP000321723"/>
    </source>
</evidence>
<dbReference type="Pfam" id="PF01694">
    <property type="entry name" value="Rhomboid"/>
    <property type="match status" value="1"/>
</dbReference>
<accession>A0A511FF94</accession>
<dbReference type="GO" id="GO:0004252">
    <property type="term" value="F:serine-type endopeptidase activity"/>
    <property type="evidence" value="ECO:0007669"/>
    <property type="project" value="InterPro"/>
</dbReference>
<keyword evidence="4" id="KW-0378">Hydrolase</keyword>
<evidence type="ECO:0000256" key="2">
    <source>
        <dbReference type="ARBA" id="ARBA00009045"/>
    </source>
</evidence>
<evidence type="ECO:0000256" key="5">
    <source>
        <dbReference type="ARBA" id="ARBA00022989"/>
    </source>
</evidence>
<comment type="similarity">
    <text evidence="2">Belongs to the peptidase S54 family.</text>
</comment>
<dbReference type="Proteomes" id="UP000321723">
    <property type="component" value="Unassembled WGS sequence"/>
</dbReference>
<feature type="transmembrane region" description="Helical" evidence="7">
    <location>
        <begin position="189"/>
        <end position="207"/>
    </location>
</feature>
<dbReference type="InterPro" id="IPR022764">
    <property type="entry name" value="Peptidase_S54_rhomboid_dom"/>
</dbReference>
<comment type="subcellular location">
    <subcellularLocation>
        <location evidence="1">Membrane</location>
        <topology evidence="1">Multi-pass membrane protein</topology>
    </subcellularLocation>
</comment>
<organism evidence="9 10">
    <name type="scientific">Cellulomonas hominis</name>
    <dbReference type="NCBI Taxonomy" id="156981"/>
    <lineage>
        <taxon>Bacteria</taxon>
        <taxon>Bacillati</taxon>
        <taxon>Actinomycetota</taxon>
        <taxon>Actinomycetes</taxon>
        <taxon>Micrococcales</taxon>
        <taxon>Cellulomonadaceae</taxon>
        <taxon>Cellulomonas</taxon>
    </lineage>
</organism>
<reference evidence="9 10" key="1">
    <citation type="submission" date="2019-07" db="EMBL/GenBank/DDBJ databases">
        <title>Whole genome shotgun sequence of Cellulomonas hominis NBRC 16055.</title>
        <authorList>
            <person name="Hosoyama A."/>
            <person name="Uohara A."/>
            <person name="Ohji S."/>
            <person name="Ichikawa N."/>
        </authorList>
    </citation>
    <scope>NUCLEOTIDE SEQUENCE [LARGE SCALE GENOMIC DNA]</scope>
    <source>
        <strain evidence="9 10">NBRC 16055</strain>
    </source>
</reference>
<sequence>MGIQCVDCVRDAAKATRPARTAFGGRITTGRPVVTLTLIGLCVVSYVLQLTTPTWTQDLAFAPVVGEAEPWRFLTSAFLHSPGQILHIAFNMVALWSVGPFLEAMLGRWRFLTLYLLSAVGGSVMFLVLASPYSAAWFTGLVGASGAVFGLFGAVLVVLRRTGRSAGGIVGVLVINAVLGFVLPGVAWQAHLGGLVVGALLGTAYAYAPRDRRFAVSVGASVGVGLLLVAAVLVSYARV</sequence>
<dbReference type="EMBL" id="BJVQ01000027">
    <property type="protein sequence ID" value="GEL47007.1"/>
    <property type="molecule type" value="Genomic_DNA"/>
</dbReference>
<keyword evidence="3 7" id="KW-0812">Transmembrane</keyword>
<dbReference type="PANTHER" id="PTHR43731">
    <property type="entry name" value="RHOMBOID PROTEASE"/>
    <property type="match status" value="1"/>
</dbReference>
<feature type="transmembrane region" description="Helical" evidence="7">
    <location>
        <begin position="109"/>
        <end position="129"/>
    </location>
</feature>
<evidence type="ECO:0000256" key="1">
    <source>
        <dbReference type="ARBA" id="ARBA00004141"/>
    </source>
</evidence>
<feature type="transmembrane region" description="Helical" evidence="7">
    <location>
        <begin position="166"/>
        <end position="183"/>
    </location>
</feature>
<keyword evidence="6 7" id="KW-0472">Membrane</keyword>
<dbReference type="PANTHER" id="PTHR43731:SF14">
    <property type="entry name" value="PRESENILIN-ASSOCIATED RHOMBOID-LIKE PROTEIN, MITOCHONDRIAL"/>
    <property type="match status" value="1"/>
</dbReference>
<evidence type="ECO:0000313" key="9">
    <source>
        <dbReference type="EMBL" id="GEL47007.1"/>
    </source>
</evidence>
<feature type="domain" description="Peptidase S54 rhomboid" evidence="8">
    <location>
        <begin position="68"/>
        <end position="205"/>
    </location>
</feature>
<dbReference type="InterPro" id="IPR050925">
    <property type="entry name" value="Rhomboid_protease_S54"/>
</dbReference>
<comment type="caution">
    <text evidence="9">The sequence shown here is derived from an EMBL/GenBank/DDBJ whole genome shotgun (WGS) entry which is preliminary data.</text>
</comment>
<dbReference type="Gene3D" id="1.20.1540.10">
    <property type="entry name" value="Rhomboid-like"/>
    <property type="match status" value="1"/>
</dbReference>
<evidence type="ECO:0000256" key="4">
    <source>
        <dbReference type="ARBA" id="ARBA00022801"/>
    </source>
</evidence>
<dbReference type="InterPro" id="IPR035952">
    <property type="entry name" value="Rhomboid-like_sf"/>
</dbReference>
<gene>
    <name evidence="9" type="ORF">CHO01_21230</name>
</gene>
<keyword evidence="10" id="KW-1185">Reference proteome</keyword>
<feature type="transmembrane region" description="Helical" evidence="7">
    <location>
        <begin position="33"/>
        <end position="51"/>
    </location>
</feature>
<protein>
    <submittedName>
        <fullName evidence="9">Rhomboid family intramembrane serine protease</fullName>
    </submittedName>
</protein>
<keyword evidence="9" id="KW-0645">Protease</keyword>
<feature type="transmembrane region" description="Helical" evidence="7">
    <location>
        <begin position="214"/>
        <end position="237"/>
    </location>
</feature>
<feature type="transmembrane region" description="Helical" evidence="7">
    <location>
        <begin position="135"/>
        <end position="159"/>
    </location>
</feature>
<evidence type="ECO:0000256" key="3">
    <source>
        <dbReference type="ARBA" id="ARBA00022692"/>
    </source>
</evidence>
<feature type="transmembrane region" description="Helical" evidence="7">
    <location>
        <begin position="84"/>
        <end position="102"/>
    </location>
</feature>
<dbReference type="GO" id="GO:0016020">
    <property type="term" value="C:membrane"/>
    <property type="evidence" value="ECO:0007669"/>
    <property type="project" value="UniProtKB-SubCell"/>
</dbReference>
<keyword evidence="5 7" id="KW-1133">Transmembrane helix</keyword>
<evidence type="ECO:0000256" key="6">
    <source>
        <dbReference type="ARBA" id="ARBA00023136"/>
    </source>
</evidence>
<name>A0A511FF94_9CELL</name>
<evidence type="ECO:0000259" key="8">
    <source>
        <dbReference type="Pfam" id="PF01694"/>
    </source>
</evidence>
<dbReference type="SUPFAM" id="SSF144091">
    <property type="entry name" value="Rhomboid-like"/>
    <property type="match status" value="1"/>
</dbReference>
<proteinExistence type="inferred from homology"/>
<dbReference type="GO" id="GO:0006508">
    <property type="term" value="P:proteolysis"/>
    <property type="evidence" value="ECO:0007669"/>
    <property type="project" value="UniProtKB-KW"/>
</dbReference>
<dbReference type="AlphaFoldDB" id="A0A511FF94"/>
<evidence type="ECO:0000256" key="7">
    <source>
        <dbReference type="SAM" id="Phobius"/>
    </source>
</evidence>